<accession>A0A0E9PXN4</accession>
<evidence type="ECO:0000313" key="1">
    <source>
        <dbReference type="EMBL" id="JAH08830.1"/>
    </source>
</evidence>
<dbReference type="EMBL" id="GBXM01099747">
    <property type="protein sequence ID" value="JAH08830.1"/>
    <property type="molecule type" value="Transcribed_RNA"/>
</dbReference>
<organism evidence="1">
    <name type="scientific">Anguilla anguilla</name>
    <name type="common">European freshwater eel</name>
    <name type="synonym">Muraena anguilla</name>
    <dbReference type="NCBI Taxonomy" id="7936"/>
    <lineage>
        <taxon>Eukaryota</taxon>
        <taxon>Metazoa</taxon>
        <taxon>Chordata</taxon>
        <taxon>Craniata</taxon>
        <taxon>Vertebrata</taxon>
        <taxon>Euteleostomi</taxon>
        <taxon>Actinopterygii</taxon>
        <taxon>Neopterygii</taxon>
        <taxon>Teleostei</taxon>
        <taxon>Anguilliformes</taxon>
        <taxon>Anguillidae</taxon>
        <taxon>Anguilla</taxon>
    </lineage>
</organism>
<dbReference type="AlphaFoldDB" id="A0A0E9PXN4"/>
<reference evidence="1" key="1">
    <citation type="submission" date="2014-11" db="EMBL/GenBank/DDBJ databases">
        <authorList>
            <person name="Amaro Gonzalez C."/>
        </authorList>
    </citation>
    <scope>NUCLEOTIDE SEQUENCE</scope>
</reference>
<reference evidence="1" key="2">
    <citation type="journal article" date="2015" name="Fish Shellfish Immunol.">
        <title>Early steps in the European eel (Anguilla anguilla)-Vibrio vulnificus interaction in the gills: Role of the RtxA13 toxin.</title>
        <authorList>
            <person name="Callol A."/>
            <person name="Pajuelo D."/>
            <person name="Ebbesson L."/>
            <person name="Teles M."/>
            <person name="MacKenzie S."/>
            <person name="Amaro C."/>
        </authorList>
    </citation>
    <scope>NUCLEOTIDE SEQUENCE</scope>
</reference>
<protein>
    <submittedName>
        <fullName evidence="1">Uncharacterized protein</fullName>
    </submittedName>
</protein>
<name>A0A0E9PXN4_ANGAN</name>
<proteinExistence type="predicted"/>
<sequence>MNWNLSHPKSGKIRYSCCVSQK</sequence>